<evidence type="ECO:0000256" key="2">
    <source>
        <dbReference type="ARBA" id="ARBA00022475"/>
    </source>
</evidence>
<dbReference type="Gene3D" id="3.60.15.10">
    <property type="entry name" value="Ribonuclease Z/Hydroxyacylglutathione hydrolase-like"/>
    <property type="match status" value="1"/>
</dbReference>
<evidence type="ECO:0000256" key="4">
    <source>
        <dbReference type="ARBA" id="ARBA00022989"/>
    </source>
</evidence>
<feature type="transmembrane region" description="Helical" evidence="6">
    <location>
        <begin position="504"/>
        <end position="523"/>
    </location>
</feature>
<dbReference type="Pfam" id="PF00753">
    <property type="entry name" value="Lactamase_B"/>
    <property type="match status" value="1"/>
</dbReference>
<dbReference type="eggNOG" id="COG2333">
    <property type="taxonomic scope" value="Bacteria"/>
</dbReference>
<proteinExistence type="predicted"/>
<comment type="caution">
    <text evidence="10">The sequence shown here is derived from an EMBL/GenBank/DDBJ whole genome shotgun (WGS) entry which is preliminary data.</text>
</comment>
<dbReference type="AlphaFoldDB" id="A0A1E8E3C1"/>
<organism evidence="10 11">
    <name type="scientific">Acinetobacter towneri</name>
    <dbReference type="NCBI Taxonomy" id="202956"/>
    <lineage>
        <taxon>Bacteria</taxon>
        <taxon>Pseudomonadati</taxon>
        <taxon>Pseudomonadota</taxon>
        <taxon>Gammaproteobacteria</taxon>
        <taxon>Moraxellales</taxon>
        <taxon>Moraxellaceae</taxon>
        <taxon>Acinetobacter</taxon>
    </lineage>
</organism>
<dbReference type="InterPro" id="IPR004797">
    <property type="entry name" value="Competence_ComEC/Rec2"/>
</dbReference>
<evidence type="ECO:0000313" key="10">
    <source>
        <dbReference type="EMBL" id="OFE43693.1"/>
    </source>
</evidence>
<dbReference type="InterPro" id="IPR025405">
    <property type="entry name" value="DUF4131"/>
</dbReference>
<evidence type="ECO:0000259" key="8">
    <source>
        <dbReference type="Pfam" id="PF03772"/>
    </source>
</evidence>
<evidence type="ECO:0000313" key="11">
    <source>
        <dbReference type="Proteomes" id="UP000186931"/>
    </source>
</evidence>
<evidence type="ECO:0000256" key="1">
    <source>
        <dbReference type="ARBA" id="ARBA00004651"/>
    </source>
</evidence>
<feature type="transmembrane region" description="Helical" evidence="6">
    <location>
        <begin position="480"/>
        <end position="498"/>
    </location>
</feature>
<feature type="transmembrane region" description="Helical" evidence="6">
    <location>
        <begin position="27"/>
        <end position="49"/>
    </location>
</feature>
<dbReference type="STRING" id="202956.BJN41_04885"/>
<dbReference type="InterPro" id="IPR036866">
    <property type="entry name" value="RibonucZ/Hydroxyglut_hydro"/>
</dbReference>
<dbReference type="InterPro" id="IPR052159">
    <property type="entry name" value="Competence_DNA_uptake"/>
</dbReference>
<sequence length="811" mass="92560">MLQLMGLTWVIGIACVGIRSSSFPIHLLTAMPSAMVLLILCCVIAQYLLQVRLSSIYWKCLNVGVAGVLSYALGLIYADTQMQQRLQWRELNPEFTEVVVYVRELNQLNDNGISQKIEVLSRHPQTVTWLATLAQTQVDHGQNLELGYYYKLSGKIRPAHSYATAGAFDVERWYLQQNIMSGFRVEQVQLIPPEQIYAMGFTQHWRAQQTLWAKFRLWIEQQRYQIRLFIHQQPLQHPGLILALLTGDKSLLDAEIEAQFQRFGISHLLAISGPHVLIFAGMLCWALHQLIRCYRPHWYLWMPKQYLLMLPFLSCVLLYTAFVGFEIPALRTLLMCSLVTAMLVMKQKLQGFALLIYSAALLLWFDPLSVLSAAFWLSYGACFILLRIYQSLSEQPRIDLNLWQQLKHASKILIESQWKIFIALFPLVIVFFKEVAWIAPLINIIAIPLIGMLIVPLDILAGIFFFIFEPLASVLFQLNDLLVALLSLIFQGMETIFAPRLHTLSMSIAVYVCLCLGLFMLFLPQAVLPKAWAILCFIPLIIVDSQRQPFELTVLDVGQGQALFLRSGHYNMMIDVGGSYDESKFSIGQQILRPFLAVHGVKQLDQVVLSHLDQDHSGALPYLQNEIKIQHVFANQVVDVTANTKFNLCQQGQRWSLPHQVKIQVLSPKFSQLPYAAQQQNELSCVLYISVPSAQPYRHFLVMGDAGWATEYQLLQEYPDLKVDVLILGHHGSKHSSAYDFLAHFKPKLAVASAGFDNRYGHPSSLVQQRLAALNIPFMNTIQQGSVRFSVDAQQRMLIQPYRQQKLWLQR</sequence>
<protein>
    <submittedName>
        <fullName evidence="10">DNA internalization-related competence protein ComEC/Rec2</fullName>
    </submittedName>
</protein>
<feature type="transmembrane region" description="Helical" evidence="6">
    <location>
        <begin position="420"/>
        <end position="439"/>
    </location>
</feature>
<feature type="transmembrane region" description="Helical" evidence="6">
    <location>
        <begin position="308"/>
        <end position="328"/>
    </location>
</feature>
<keyword evidence="4 6" id="KW-1133">Transmembrane helix</keyword>
<evidence type="ECO:0000256" key="6">
    <source>
        <dbReference type="SAM" id="Phobius"/>
    </source>
</evidence>
<evidence type="ECO:0000259" key="9">
    <source>
        <dbReference type="Pfam" id="PF13567"/>
    </source>
</evidence>
<dbReference type="NCBIfam" id="TIGR00360">
    <property type="entry name" value="ComEC_N-term"/>
    <property type="match status" value="1"/>
</dbReference>
<dbReference type="InterPro" id="IPR004477">
    <property type="entry name" value="ComEC_N"/>
</dbReference>
<feature type="transmembrane region" description="Helical" evidence="6">
    <location>
        <begin position="349"/>
        <end position="365"/>
    </location>
</feature>
<feature type="domain" description="DUF4131" evidence="9">
    <location>
        <begin position="31"/>
        <end position="190"/>
    </location>
</feature>
<reference evidence="10 11" key="1">
    <citation type="submission" date="2016-10" db="EMBL/GenBank/DDBJ databases">
        <title>Genome of airborne Acinetobacter sp. 5-2Ac02 in the hospital environment: Species near to Acinetobacter towneri.</title>
        <authorList>
            <person name="Barbosa B."/>
            <person name="Fernandez-Garcia L."/>
            <person name="Gato E."/>
            <person name="Leao R."/>
            <person name="Albano R."/>
            <person name="Fernandez B."/>
            <person name="Fernandez-Cuenca F."/>
            <person name="Marques E."/>
            <person name="Tomas M."/>
        </authorList>
    </citation>
    <scope>NUCLEOTIDE SEQUENCE [LARGE SCALE GENOMIC DNA]</scope>
    <source>
        <strain evidence="10 11">5-2Ac02</strain>
    </source>
</reference>
<dbReference type="CDD" id="cd07731">
    <property type="entry name" value="ComA-like_MBL-fold"/>
    <property type="match status" value="1"/>
</dbReference>
<gene>
    <name evidence="10" type="ORF">BJN41_04885</name>
</gene>
<feature type="transmembrane region" description="Helical" evidence="6">
    <location>
        <begin position="55"/>
        <end position="78"/>
    </location>
</feature>
<dbReference type="Proteomes" id="UP000186931">
    <property type="component" value="Unassembled WGS sequence"/>
</dbReference>
<comment type="subcellular location">
    <subcellularLocation>
        <location evidence="1">Cell membrane</location>
        <topology evidence="1">Multi-pass membrane protein</topology>
    </subcellularLocation>
</comment>
<keyword evidence="5 6" id="KW-0472">Membrane</keyword>
<dbReference type="eggNOG" id="COG0658">
    <property type="taxonomic scope" value="Bacteria"/>
</dbReference>
<dbReference type="InterPro" id="IPR001279">
    <property type="entry name" value="Metallo-B-lactamas"/>
</dbReference>
<dbReference type="GO" id="GO:0030420">
    <property type="term" value="P:establishment of competence for transformation"/>
    <property type="evidence" value="ECO:0007669"/>
    <property type="project" value="InterPro"/>
</dbReference>
<evidence type="ECO:0000256" key="3">
    <source>
        <dbReference type="ARBA" id="ARBA00022692"/>
    </source>
</evidence>
<evidence type="ECO:0000256" key="5">
    <source>
        <dbReference type="ARBA" id="ARBA00023136"/>
    </source>
</evidence>
<keyword evidence="3 6" id="KW-0812">Transmembrane</keyword>
<dbReference type="NCBIfam" id="TIGR00361">
    <property type="entry name" value="ComEC_Rec2"/>
    <property type="match status" value="1"/>
</dbReference>
<evidence type="ECO:0000259" key="7">
    <source>
        <dbReference type="Pfam" id="PF00753"/>
    </source>
</evidence>
<keyword evidence="2" id="KW-1003">Cell membrane</keyword>
<dbReference type="RefSeq" id="WP_070154102.1">
    <property type="nucleotide sequence ID" value="NZ_MKQS01000009.1"/>
</dbReference>
<feature type="domain" description="Metallo-beta-lactamase" evidence="7">
    <location>
        <begin position="556"/>
        <end position="630"/>
    </location>
</feature>
<dbReference type="Pfam" id="PF13567">
    <property type="entry name" value="DUF4131"/>
    <property type="match status" value="1"/>
</dbReference>
<dbReference type="GO" id="GO:0005886">
    <property type="term" value="C:plasma membrane"/>
    <property type="evidence" value="ECO:0007669"/>
    <property type="project" value="UniProtKB-SubCell"/>
</dbReference>
<dbReference type="SUPFAM" id="SSF56281">
    <property type="entry name" value="Metallo-hydrolase/oxidoreductase"/>
    <property type="match status" value="1"/>
</dbReference>
<accession>A0A1E8E3C1</accession>
<feature type="transmembrane region" description="Helical" evidence="6">
    <location>
        <begin position="268"/>
        <end position="288"/>
    </location>
</feature>
<dbReference type="InterPro" id="IPR035681">
    <property type="entry name" value="ComA-like_MBL"/>
</dbReference>
<dbReference type="PANTHER" id="PTHR30619:SF1">
    <property type="entry name" value="RECOMBINATION PROTEIN 2"/>
    <property type="match status" value="1"/>
</dbReference>
<dbReference type="Pfam" id="PF03772">
    <property type="entry name" value="Competence"/>
    <property type="match status" value="1"/>
</dbReference>
<name>A0A1E8E3C1_9GAMM</name>
<feature type="transmembrane region" description="Helical" evidence="6">
    <location>
        <begin position="445"/>
        <end position="468"/>
    </location>
</feature>
<dbReference type="EMBL" id="MKQS01000009">
    <property type="protein sequence ID" value="OFE43693.1"/>
    <property type="molecule type" value="Genomic_DNA"/>
</dbReference>
<dbReference type="PANTHER" id="PTHR30619">
    <property type="entry name" value="DNA INTERNALIZATION/COMPETENCE PROTEIN COMEC/REC2"/>
    <property type="match status" value="1"/>
</dbReference>
<feature type="domain" description="ComEC/Rec2-related protein" evidence="8">
    <location>
        <begin position="244"/>
        <end position="523"/>
    </location>
</feature>